<evidence type="ECO:0000259" key="2">
    <source>
        <dbReference type="Pfam" id="PF01610"/>
    </source>
</evidence>
<proteinExistence type="predicted"/>
<protein>
    <submittedName>
        <fullName evidence="3">Mobile element protein</fullName>
    </submittedName>
</protein>
<gene>
    <name evidence="3" type="ORF">AVDCRST_MAG93-6272</name>
</gene>
<dbReference type="InterPro" id="IPR002560">
    <property type="entry name" value="Transposase_DDE"/>
</dbReference>
<dbReference type="Pfam" id="PF01610">
    <property type="entry name" value="DDE_Tnp_ISL3"/>
    <property type="match status" value="1"/>
</dbReference>
<feature type="domain" description="Transposase IS204/IS1001/IS1096/IS1165 DDE" evidence="2">
    <location>
        <begin position="19"/>
        <end position="96"/>
    </location>
</feature>
<feature type="region of interest" description="Disordered" evidence="1">
    <location>
        <begin position="1"/>
        <end position="26"/>
    </location>
</feature>
<evidence type="ECO:0000256" key="1">
    <source>
        <dbReference type="SAM" id="MobiDB-lite"/>
    </source>
</evidence>
<organism evidence="3">
    <name type="scientific">uncultured Chloroflexia bacterium</name>
    <dbReference type="NCBI Taxonomy" id="1672391"/>
    <lineage>
        <taxon>Bacteria</taxon>
        <taxon>Bacillati</taxon>
        <taxon>Chloroflexota</taxon>
        <taxon>Chloroflexia</taxon>
        <taxon>environmental samples</taxon>
    </lineage>
</organism>
<dbReference type="PANTHER" id="PTHR33498">
    <property type="entry name" value="TRANSPOSASE FOR INSERTION SEQUENCE ELEMENT IS1557"/>
    <property type="match status" value="1"/>
</dbReference>
<accession>A0A6J4LHU0</accession>
<dbReference type="PANTHER" id="PTHR33498:SF1">
    <property type="entry name" value="TRANSPOSASE FOR INSERTION SEQUENCE ELEMENT IS1557"/>
    <property type="match status" value="1"/>
</dbReference>
<name>A0A6J4LHU0_9CHLR</name>
<sequence length="103" mass="11433">MPTARPRGLGKSYRDEEETSEEQVRGRLEEWTGEAKASGVAVLKAFAVSLFQDMDAVVAAMVLPCSQGRAKGRINKLKLIKRSMYGRGKFDPLRQRVLYAATS</sequence>
<dbReference type="InterPro" id="IPR047951">
    <property type="entry name" value="Transpos_ISL3"/>
</dbReference>
<dbReference type="EMBL" id="CADCTR010002111">
    <property type="protein sequence ID" value="CAA9332704.1"/>
    <property type="molecule type" value="Genomic_DNA"/>
</dbReference>
<reference evidence="3" key="1">
    <citation type="submission" date="2020-02" db="EMBL/GenBank/DDBJ databases">
        <authorList>
            <person name="Meier V. D."/>
        </authorList>
    </citation>
    <scope>NUCLEOTIDE SEQUENCE</scope>
    <source>
        <strain evidence="3">AVDCRST_MAG93</strain>
    </source>
</reference>
<evidence type="ECO:0000313" key="3">
    <source>
        <dbReference type="EMBL" id="CAA9332704.1"/>
    </source>
</evidence>
<dbReference type="AlphaFoldDB" id="A0A6J4LHU0"/>